<dbReference type="Proteomes" id="UP001302812">
    <property type="component" value="Unassembled WGS sequence"/>
</dbReference>
<dbReference type="AlphaFoldDB" id="A0AAN6TG14"/>
<reference evidence="2" key="1">
    <citation type="journal article" date="2023" name="Mol. Phylogenet. Evol.">
        <title>Genome-scale phylogeny and comparative genomics of the fungal order Sordariales.</title>
        <authorList>
            <person name="Hensen N."/>
            <person name="Bonometti L."/>
            <person name="Westerberg I."/>
            <person name="Brannstrom I.O."/>
            <person name="Guillou S."/>
            <person name="Cros-Aarteil S."/>
            <person name="Calhoun S."/>
            <person name="Haridas S."/>
            <person name="Kuo A."/>
            <person name="Mondo S."/>
            <person name="Pangilinan J."/>
            <person name="Riley R."/>
            <person name="LaButti K."/>
            <person name="Andreopoulos B."/>
            <person name="Lipzen A."/>
            <person name="Chen C."/>
            <person name="Yan M."/>
            <person name="Daum C."/>
            <person name="Ng V."/>
            <person name="Clum A."/>
            <person name="Steindorff A."/>
            <person name="Ohm R.A."/>
            <person name="Martin F."/>
            <person name="Silar P."/>
            <person name="Natvig D.O."/>
            <person name="Lalanne C."/>
            <person name="Gautier V."/>
            <person name="Ament-Velasquez S.L."/>
            <person name="Kruys A."/>
            <person name="Hutchinson M.I."/>
            <person name="Powell A.J."/>
            <person name="Barry K."/>
            <person name="Miller A.N."/>
            <person name="Grigoriev I.V."/>
            <person name="Debuchy R."/>
            <person name="Gladieux P."/>
            <person name="Hiltunen Thoren M."/>
            <person name="Johannesson H."/>
        </authorList>
    </citation>
    <scope>NUCLEOTIDE SEQUENCE</scope>
    <source>
        <strain evidence="2">CBS 508.74</strain>
    </source>
</reference>
<evidence type="ECO:0000256" key="1">
    <source>
        <dbReference type="SAM" id="Phobius"/>
    </source>
</evidence>
<dbReference type="GeneID" id="89937687"/>
<feature type="transmembrane region" description="Helical" evidence="1">
    <location>
        <begin position="28"/>
        <end position="48"/>
    </location>
</feature>
<dbReference type="EMBL" id="MU853338">
    <property type="protein sequence ID" value="KAK4113804.1"/>
    <property type="molecule type" value="Genomic_DNA"/>
</dbReference>
<accession>A0AAN6TG14</accession>
<sequence>MVAAVLVAGGLVAGLTVGERVEGVDPFNFTMFAWILAGFIILIAKGIWVSDWPWRDFLHARVTCRSARELRRVTHLSDRELLVLLLWLEQQTLTVSGPYNGPFTNCATGEGFSIDIPSDLKALLASGLVPVQVGTLSGPKIVFMSFRKDGRLRAVSPRGSFSGMILCSKDITGIAGATRPTSQPQLHEANKHMMEKQQTGHTSGAGPEKVQEAVVEKLDGIKWLSVYGIYEPEEQLFR</sequence>
<comment type="caution">
    <text evidence="2">The sequence shown here is derived from an EMBL/GenBank/DDBJ whole genome shotgun (WGS) entry which is preliminary data.</text>
</comment>
<dbReference type="RefSeq" id="XP_064671374.1">
    <property type="nucleotide sequence ID" value="XM_064813562.1"/>
</dbReference>
<keyword evidence="1" id="KW-1133">Transmembrane helix</keyword>
<keyword evidence="3" id="KW-1185">Reference proteome</keyword>
<organism evidence="2 3">
    <name type="scientific">Canariomyces notabilis</name>
    <dbReference type="NCBI Taxonomy" id="2074819"/>
    <lineage>
        <taxon>Eukaryota</taxon>
        <taxon>Fungi</taxon>
        <taxon>Dikarya</taxon>
        <taxon>Ascomycota</taxon>
        <taxon>Pezizomycotina</taxon>
        <taxon>Sordariomycetes</taxon>
        <taxon>Sordariomycetidae</taxon>
        <taxon>Sordariales</taxon>
        <taxon>Chaetomiaceae</taxon>
        <taxon>Canariomyces</taxon>
    </lineage>
</organism>
<reference evidence="2" key="2">
    <citation type="submission" date="2023-05" db="EMBL/GenBank/DDBJ databases">
        <authorList>
            <consortium name="Lawrence Berkeley National Laboratory"/>
            <person name="Steindorff A."/>
            <person name="Hensen N."/>
            <person name="Bonometti L."/>
            <person name="Westerberg I."/>
            <person name="Brannstrom I.O."/>
            <person name="Guillou S."/>
            <person name="Cros-Aarteil S."/>
            <person name="Calhoun S."/>
            <person name="Haridas S."/>
            <person name="Kuo A."/>
            <person name="Mondo S."/>
            <person name="Pangilinan J."/>
            <person name="Riley R."/>
            <person name="Labutti K."/>
            <person name="Andreopoulos B."/>
            <person name="Lipzen A."/>
            <person name="Chen C."/>
            <person name="Yanf M."/>
            <person name="Daum C."/>
            <person name="Ng V."/>
            <person name="Clum A."/>
            <person name="Ohm R."/>
            <person name="Martin F."/>
            <person name="Silar P."/>
            <person name="Natvig D."/>
            <person name="Lalanne C."/>
            <person name="Gautier V."/>
            <person name="Ament-Velasquez S.L."/>
            <person name="Kruys A."/>
            <person name="Hutchinson M.I."/>
            <person name="Powell A.J."/>
            <person name="Barry K."/>
            <person name="Miller A.N."/>
            <person name="Grigoriev I.V."/>
            <person name="Debuchy R."/>
            <person name="Gladieux P."/>
            <person name="Thoren M.H."/>
            <person name="Johannesson H."/>
        </authorList>
    </citation>
    <scope>NUCLEOTIDE SEQUENCE</scope>
    <source>
        <strain evidence="2">CBS 508.74</strain>
    </source>
</reference>
<keyword evidence="1" id="KW-0472">Membrane</keyword>
<gene>
    <name evidence="2" type="ORF">N656DRAFT_767511</name>
</gene>
<evidence type="ECO:0000313" key="2">
    <source>
        <dbReference type="EMBL" id="KAK4113804.1"/>
    </source>
</evidence>
<proteinExistence type="predicted"/>
<keyword evidence="1" id="KW-0812">Transmembrane</keyword>
<protein>
    <submittedName>
        <fullName evidence="2">Uncharacterized protein</fullName>
    </submittedName>
</protein>
<evidence type="ECO:0000313" key="3">
    <source>
        <dbReference type="Proteomes" id="UP001302812"/>
    </source>
</evidence>
<name>A0AAN6TG14_9PEZI</name>